<protein>
    <submittedName>
        <fullName evidence="1">Uncharacterized protein</fullName>
    </submittedName>
</protein>
<dbReference type="Proteomes" id="UP000018888">
    <property type="component" value="Unassembled WGS sequence"/>
</dbReference>
<sequence length="73" mass="8713">MLSLMSHLHKFKFHFTRFTLRKLFIKMIIIRKVKYCNNNNNLLIEQTGRSKTNQVQIELAGVVIQRQNCTIFC</sequence>
<keyword evidence="2" id="KW-1185">Reference proteome</keyword>
<name>A0A2P4Q0Z2_RHIID</name>
<evidence type="ECO:0000313" key="1">
    <source>
        <dbReference type="EMBL" id="POG71278.1"/>
    </source>
</evidence>
<reference evidence="1 2" key="2">
    <citation type="journal article" date="2018" name="New Phytol.">
        <title>High intraspecific genome diversity in the model arbuscular mycorrhizal symbiont Rhizophagus irregularis.</title>
        <authorList>
            <person name="Chen E.C.H."/>
            <person name="Morin E."/>
            <person name="Beaudet D."/>
            <person name="Noel J."/>
            <person name="Yildirir G."/>
            <person name="Ndikumana S."/>
            <person name="Charron P."/>
            <person name="St-Onge C."/>
            <person name="Giorgi J."/>
            <person name="Kruger M."/>
            <person name="Marton T."/>
            <person name="Ropars J."/>
            <person name="Grigoriev I.V."/>
            <person name="Hainaut M."/>
            <person name="Henrissat B."/>
            <person name="Roux C."/>
            <person name="Martin F."/>
            <person name="Corradi N."/>
        </authorList>
    </citation>
    <scope>NUCLEOTIDE SEQUENCE [LARGE SCALE GENOMIC DNA]</scope>
    <source>
        <strain evidence="1 2">DAOM 197198</strain>
    </source>
</reference>
<dbReference type="EMBL" id="AUPC02000110">
    <property type="protein sequence ID" value="POG71278.1"/>
    <property type="molecule type" value="Genomic_DNA"/>
</dbReference>
<evidence type="ECO:0000313" key="2">
    <source>
        <dbReference type="Proteomes" id="UP000018888"/>
    </source>
</evidence>
<organism evidence="1 2">
    <name type="scientific">Rhizophagus irregularis (strain DAOM 181602 / DAOM 197198 / MUCL 43194)</name>
    <name type="common">Arbuscular mycorrhizal fungus</name>
    <name type="synonym">Glomus intraradices</name>
    <dbReference type="NCBI Taxonomy" id="747089"/>
    <lineage>
        <taxon>Eukaryota</taxon>
        <taxon>Fungi</taxon>
        <taxon>Fungi incertae sedis</taxon>
        <taxon>Mucoromycota</taxon>
        <taxon>Glomeromycotina</taxon>
        <taxon>Glomeromycetes</taxon>
        <taxon>Glomerales</taxon>
        <taxon>Glomeraceae</taxon>
        <taxon>Rhizophagus</taxon>
    </lineage>
</organism>
<dbReference type="AlphaFoldDB" id="A0A2P4Q0Z2"/>
<accession>A0A2P4Q0Z2</accession>
<comment type="caution">
    <text evidence="1">The sequence shown here is derived from an EMBL/GenBank/DDBJ whole genome shotgun (WGS) entry which is preliminary data.</text>
</comment>
<reference evidence="1 2" key="1">
    <citation type="journal article" date="2013" name="Proc. Natl. Acad. Sci. U.S.A.">
        <title>Genome of an arbuscular mycorrhizal fungus provides insight into the oldest plant symbiosis.</title>
        <authorList>
            <person name="Tisserant E."/>
            <person name="Malbreil M."/>
            <person name="Kuo A."/>
            <person name="Kohler A."/>
            <person name="Symeonidi A."/>
            <person name="Balestrini R."/>
            <person name="Charron P."/>
            <person name="Duensing N."/>
            <person name="Frei Dit Frey N."/>
            <person name="Gianinazzi-Pearson V."/>
            <person name="Gilbert L.B."/>
            <person name="Handa Y."/>
            <person name="Herr J.R."/>
            <person name="Hijri M."/>
            <person name="Koul R."/>
            <person name="Kawaguchi M."/>
            <person name="Krajinski F."/>
            <person name="Lammers P.J."/>
            <person name="Masclaux F.G."/>
            <person name="Murat C."/>
            <person name="Morin E."/>
            <person name="Ndikumana S."/>
            <person name="Pagni M."/>
            <person name="Petitpierre D."/>
            <person name="Requena N."/>
            <person name="Rosikiewicz P."/>
            <person name="Riley R."/>
            <person name="Saito K."/>
            <person name="San Clemente H."/>
            <person name="Shapiro H."/>
            <person name="van Tuinen D."/>
            <person name="Becard G."/>
            <person name="Bonfante P."/>
            <person name="Paszkowski U."/>
            <person name="Shachar-Hill Y.Y."/>
            <person name="Tuskan G.A."/>
            <person name="Young P.W."/>
            <person name="Sanders I.R."/>
            <person name="Henrissat B."/>
            <person name="Rensing S.A."/>
            <person name="Grigoriev I.V."/>
            <person name="Corradi N."/>
            <person name="Roux C."/>
            <person name="Martin F."/>
        </authorList>
    </citation>
    <scope>NUCLEOTIDE SEQUENCE [LARGE SCALE GENOMIC DNA]</scope>
    <source>
        <strain evidence="1 2">DAOM 197198</strain>
    </source>
</reference>
<proteinExistence type="predicted"/>
<gene>
    <name evidence="1" type="ORF">GLOIN_2v1608937</name>
</gene>